<sequence>MTLSATERRVPERDLGPLFSPNAVAIVGASNDQTKWGNWISVQALRMRQRRPVYLINRRGEPVLGERAYRSMAALPQRADLAVIAVPAAGFESAVEDALAAGARAIVGITAGFAELGTEGEARQTALARRVREAGAVLLGPNCLGVLDSGSELYLSSNPLPPGPVGLISQSGNMALELSRILAERGLGFSRFASLGNQADITVADLIRAYTVHPETKLIAVYSEDFGDGRDFVAAAAEATTMGKPVVLLTVGASEASVRGAKSHTGALVSDSSVIDAACRAAGIDRVASPRQMASLLEALHLFGAAPARRVAVLADGGGHASVACDLAEQYGLSVPEFDPELSRLLRGHLTPSAGVGNPVDLAGMGERDVTSFARVLGDLLDAPDTDSVLITGYFGGYGEYSAALAAAEIETAAEMGELVRDRCKPVAVHTMYPYSDAAEELQRRGVPVFRAIEEAARSLGMLARRTAADPALRPLPDPLPPVADDGYWSARELIRAAGAHFPAARLVTTVDEAVEAAREIGGRVVVKALGLLHKSDSGGVALRLEGDAAVRCAVADMAERLSPPGYCVEAMADLRDGVELIVGVRHDPRFGPVTMLGLGGVTTEVLRDVAFALAPLTPGQARELLGRLRSAALLHGVRGRPAVDLDALAHTIAVITEVAAAHPEIAELEVNPLLATPRGCQGLDARIVLG</sequence>
<dbReference type="SUPFAM" id="SSF51735">
    <property type="entry name" value="NAD(P)-binding Rossmann-fold domains"/>
    <property type="match status" value="1"/>
</dbReference>
<dbReference type="PROSITE" id="PS50975">
    <property type="entry name" value="ATP_GRASP"/>
    <property type="match status" value="1"/>
</dbReference>
<dbReference type="SUPFAM" id="SSF56059">
    <property type="entry name" value="Glutathione synthetase ATP-binding domain-like"/>
    <property type="match status" value="1"/>
</dbReference>
<dbReference type="InterPro" id="IPR016102">
    <property type="entry name" value="Succinyl-CoA_synth-like"/>
</dbReference>
<keyword evidence="1" id="KW-0547">Nucleotide-binding</keyword>
<feature type="domain" description="ATP-grasp" evidence="2">
    <location>
        <begin position="492"/>
        <end position="541"/>
    </location>
</feature>
<dbReference type="RefSeq" id="WP_014057939.1">
    <property type="nucleotide sequence ID" value="NC_015957.1"/>
</dbReference>
<accession>G2P560</accession>
<evidence type="ECO:0000313" key="4">
    <source>
        <dbReference type="Proteomes" id="UP000008703"/>
    </source>
</evidence>
<dbReference type="Pfam" id="PF13607">
    <property type="entry name" value="Succ_CoA_lig"/>
    <property type="match status" value="1"/>
</dbReference>
<keyword evidence="1" id="KW-0067">ATP-binding</keyword>
<dbReference type="SUPFAM" id="SSF52210">
    <property type="entry name" value="Succinyl-CoA synthetase domains"/>
    <property type="match status" value="2"/>
</dbReference>
<dbReference type="GO" id="GO:0005524">
    <property type="term" value="F:ATP binding"/>
    <property type="evidence" value="ECO:0007669"/>
    <property type="project" value="UniProtKB-UniRule"/>
</dbReference>
<dbReference type="InterPro" id="IPR003781">
    <property type="entry name" value="CoA-bd"/>
</dbReference>
<dbReference type="Proteomes" id="UP000008703">
    <property type="component" value="Chromosome"/>
</dbReference>
<evidence type="ECO:0000313" key="3">
    <source>
        <dbReference type="EMBL" id="AEM84452.1"/>
    </source>
</evidence>
<dbReference type="Pfam" id="PF13549">
    <property type="entry name" value="ATP-grasp_5"/>
    <property type="match status" value="1"/>
</dbReference>
<dbReference type="PANTHER" id="PTHR42793">
    <property type="entry name" value="COA BINDING DOMAIN CONTAINING PROTEIN"/>
    <property type="match status" value="1"/>
</dbReference>
<dbReference type="EMBL" id="CP002994">
    <property type="protein sequence ID" value="AEM84452.1"/>
    <property type="molecule type" value="Genomic_DNA"/>
</dbReference>
<keyword evidence="4" id="KW-1185">Reference proteome</keyword>
<evidence type="ECO:0000259" key="2">
    <source>
        <dbReference type="PROSITE" id="PS50975"/>
    </source>
</evidence>
<gene>
    <name evidence="3" type="ORF">Strvi_4898</name>
</gene>
<dbReference type="Pfam" id="PF13380">
    <property type="entry name" value="CoA_binding_2"/>
    <property type="match status" value="1"/>
</dbReference>
<dbReference type="eggNOG" id="COG0045">
    <property type="taxonomic scope" value="Bacteria"/>
</dbReference>
<dbReference type="Gene3D" id="3.40.50.720">
    <property type="entry name" value="NAD(P)-binding Rossmann-like Domain"/>
    <property type="match status" value="1"/>
</dbReference>
<name>G2P560_STRV4</name>
<dbReference type="InterPro" id="IPR013815">
    <property type="entry name" value="ATP_grasp_subdomain_1"/>
</dbReference>
<dbReference type="GO" id="GO:0046872">
    <property type="term" value="F:metal ion binding"/>
    <property type="evidence" value="ECO:0007669"/>
    <property type="project" value="InterPro"/>
</dbReference>
<dbReference type="InterPro" id="IPR032875">
    <property type="entry name" value="Succ_CoA_lig_flav_dom"/>
</dbReference>
<dbReference type="Gene3D" id="3.30.470.20">
    <property type="entry name" value="ATP-grasp fold, B domain"/>
    <property type="match status" value="1"/>
</dbReference>
<dbReference type="Gene3D" id="3.30.1490.20">
    <property type="entry name" value="ATP-grasp fold, A domain"/>
    <property type="match status" value="1"/>
</dbReference>
<dbReference type="SMART" id="SM00881">
    <property type="entry name" value="CoA_binding"/>
    <property type="match status" value="1"/>
</dbReference>
<reference evidence="3" key="1">
    <citation type="submission" date="2011-08" db="EMBL/GenBank/DDBJ databases">
        <title>Complete sequence of chromosome of Streptomyces violaceusniger Tu 4113.</title>
        <authorList>
            <consortium name="US DOE Joint Genome Institute"/>
            <person name="Lucas S."/>
            <person name="Han J."/>
            <person name="Lapidus A."/>
            <person name="Cheng J.-F."/>
            <person name="Goodwin L."/>
            <person name="Pitluck S."/>
            <person name="Peters L."/>
            <person name="Ivanova N."/>
            <person name="Daligault H."/>
            <person name="Detter J.C."/>
            <person name="Han C."/>
            <person name="Tapia R."/>
            <person name="Land M."/>
            <person name="Hauser L."/>
            <person name="Kyrpides N."/>
            <person name="Ivanova N."/>
            <person name="Pagani I."/>
            <person name="Hagen A."/>
            <person name="Katz L."/>
            <person name="Fiedler H.-P."/>
            <person name="Keasling J."/>
            <person name="Fortman J."/>
            <person name="Woyke T."/>
        </authorList>
    </citation>
    <scope>NUCLEOTIDE SEQUENCE [LARGE SCALE GENOMIC DNA]</scope>
    <source>
        <strain evidence="3">Tu 4113</strain>
    </source>
</reference>
<dbReference type="KEGG" id="svl:Strvi_4898"/>
<protein>
    <submittedName>
        <fullName evidence="3">CoA-binding domain protein</fullName>
    </submittedName>
</protein>
<dbReference type="eggNOG" id="COG1042">
    <property type="taxonomic scope" value="Bacteria"/>
</dbReference>
<evidence type="ECO:0000256" key="1">
    <source>
        <dbReference type="PROSITE-ProRule" id="PRU00409"/>
    </source>
</evidence>
<dbReference type="AlphaFoldDB" id="G2P560"/>
<dbReference type="Gene3D" id="3.40.50.261">
    <property type="entry name" value="Succinyl-CoA synthetase domains"/>
    <property type="match status" value="2"/>
</dbReference>
<proteinExistence type="predicted"/>
<dbReference type="HOGENOM" id="CLU_007415_3_1_11"/>
<dbReference type="InterPro" id="IPR011761">
    <property type="entry name" value="ATP-grasp"/>
</dbReference>
<dbReference type="PANTHER" id="PTHR42793:SF1">
    <property type="entry name" value="PEPTIDYL-LYSINE N-ACETYLTRANSFERASE PATZ"/>
    <property type="match status" value="1"/>
</dbReference>
<dbReference type="InterPro" id="IPR036291">
    <property type="entry name" value="NAD(P)-bd_dom_sf"/>
</dbReference>
<organism evidence="3 4">
    <name type="scientific">Streptomyces violaceusniger (strain Tu 4113)</name>
    <dbReference type="NCBI Taxonomy" id="653045"/>
    <lineage>
        <taxon>Bacteria</taxon>
        <taxon>Bacillati</taxon>
        <taxon>Actinomycetota</taxon>
        <taxon>Actinomycetes</taxon>
        <taxon>Kitasatosporales</taxon>
        <taxon>Streptomycetaceae</taxon>
        <taxon>Streptomyces</taxon>
        <taxon>Streptomyces violaceusniger group</taxon>
    </lineage>
</organism>